<name>A0A916ZB31_9SPHN</name>
<keyword evidence="3" id="KW-1185">Reference proteome</keyword>
<accession>A0A916ZB31</accession>
<protein>
    <submittedName>
        <fullName evidence="2">Uncharacterized protein</fullName>
    </submittedName>
</protein>
<gene>
    <name evidence="2" type="ORF">GCM10010990_37440</name>
</gene>
<reference evidence="2" key="1">
    <citation type="journal article" date="2014" name="Int. J. Syst. Evol. Microbiol.">
        <title>Complete genome sequence of Corynebacterium casei LMG S-19264T (=DSM 44701T), isolated from a smear-ripened cheese.</title>
        <authorList>
            <consortium name="US DOE Joint Genome Institute (JGI-PGF)"/>
            <person name="Walter F."/>
            <person name="Albersmeier A."/>
            <person name="Kalinowski J."/>
            <person name="Ruckert C."/>
        </authorList>
    </citation>
    <scope>NUCLEOTIDE SEQUENCE</scope>
    <source>
        <strain evidence="2">CGMCC 1.15360</strain>
    </source>
</reference>
<evidence type="ECO:0000313" key="2">
    <source>
        <dbReference type="EMBL" id="GGD83829.1"/>
    </source>
</evidence>
<dbReference type="AlphaFoldDB" id="A0A916ZB31"/>
<keyword evidence="1" id="KW-1133">Transmembrane helix</keyword>
<dbReference type="EMBL" id="BMIP01000014">
    <property type="protein sequence ID" value="GGD83829.1"/>
    <property type="molecule type" value="Genomic_DNA"/>
</dbReference>
<feature type="transmembrane region" description="Helical" evidence="1">
    <location>
        <begin position="44"/>
        <end position="62"/>
    </location>
</feature>
<proteinExistence type="predicted"/>
<dbReference type="Proteomes" id="UP000612349">
    <property type="component" value="Unassembled WGS sequence"/>
</dbReference>
<reference evidence="2" key="2">
    <citation type="submission" date="2020-09" db="EMBL/GenBank/DDBJ databases">
        <authorList>
            <person name="Sun Q."/>
            <person name="Zhou Y."/>
        </authorList>
    </citation>
    <scope>NUCLEOTIDE SEQUENCE</scope>
    <source>
        <strain evidence="2">CGMCC 1.15360</strain>
    </source>
</reference>
<feature type="transmembrane region" description="Helical" evidence="1">
    <location>
        <begin position="133"/>
        <end position="154"/>
    </location>
</feature>
<organism evidence="2 3">
    <name type="scientific">Croceicoccus mobilis</name>
    <dbReference type="NCBI Taxonomy" id="1703339"/>
    <lineage>
        <taxon>Bacteria</taxon>
        <taxon>Pseudomonadati</taxon>
        <taxon>Pseudomonadota</taxon>
        <taxon>Alphaproteobacteria</taxon>
        <taxon>Sphingomonadales</taxon>
        <taxon>Erythrobacteraceae</taxon>
        <taxon>Croceicoccus</taxon>
    </lineage>
</organism>
<comment type="caution">
    <text evidence="2">The sequence shown here is derived from an EMBL/GenBank/DDBJ whole genome shotgun (WGS) entry which is preliminary data.</text>
</comment>
<evidence type="ECO:0000313" key="3">
    <source>
        <dbReference type="Proteomes" id="UP000612349"/>
    </source>
</evidence>
<sequence>MQAQLAVATAADQRALTWGGMLVAAATGAIGGGLALIGKSTPDYVLGLLAVGFSFAMMIASWHSLQTVQPGQFCLPGNRPANWLPENWECIGTDGRMVQQARREQAEHLSNQIAENAENASKRAAKMARSFKLAKVTLFVSGAILLAIIAARFFDHGAMLLIEQAFSRCLGRN</sequence>
<feature type="transmembrane region" description="Helical" evidence="1">
    <location>
        <begin position="15"/>
        <end position="38"/>
    </location>
</feature>
<evidence type="ECO:0000256" key="1">
    <source>
        <dbReference type="SAM" id="Phobius"/>
    </source>
</evidence>
<keyword evidence="1" id="KW-0812">Transmembrane</keyword>
<keyword evidence="1" id="KW-0472">Membrane</keyword>